<dbReference type="GO" id="GO:0003676">
    <property type="term" value="F:nucleic acid binding"/>
    <property type="evidence" value="ECO:0007669"/>
    <property type="project" value="InterPro"/>
</dbReference>
<reference evidence="2 3" key="1">
    <citation type="journal article" date="2013" name="Genome Biol.">
        <title>The genome sequence of the most widely cultivated cacao type and its use to identify candidate genes regulating pod color.</title>
        <authorList>
            <person name="Motamayor J.C."/>
            <person name="Mockaitis K."/>
            <person name="Schmutz J."/>
            <person name="Haiminen N."/>
            <person name="Iii D.L."/>
            <person name="Cornejo O."/>
            <person name="Findley S.D."/>
            <person name="Zheng P."/>
            <person name="Utro F."/>
            <person name="Royaert S."/>
            <person name="Saski C."/>
            <person name="Jenkins J."/>
            <person name="Podicheti R."/>
            <person name="Zhao M."/>
            <person name="Scheffler B.E."/>
            <person name="Stack J.C."/>
            <person name="Feltus F.A."/>
            <person name="Mustiga G.M."/>
            <person name="Amores F."/>
            <person name="Phillips W."/>
            <person name="Marelli J.P."/>
            <person name="May G.D."/>
            <person name="Shapiro H."/>
            <person name="Ma J."/>
            <person name="Bustamante C.D."/>
            <person name="Schnell R.J."/>
            <person name="Main D."/>
            <person name="Gilbert D."/>
            <person name="Parida L."/>
            <person name="Kuhn D.N."/>
        </authorList>
    </citation>
    <scope>NUCLEOTIDE SEQUENCE [LARGE SCALE GENOMIC DNA]</scope>
    <source>
        <strain evidence="3">cv. Matina 1-6</strain>
    </source>
</reference>
<dbReference type="SUPFAM" id="SSF56219">
    <property type="entry name" value="DNase I-like"/>
    <property type="match status" value="1"/>
</dbReference>
<dbReference type="InterPro" id="IPR036397">
    <property type="entry name" value="RNaseH_sf"/>
</dbReference>
<evidence type="ECO:0000313" key="2">
    <source>
        <dbReference type="EMBL" id="EOY16579.1"/>
    </source>
</evidence>
<dbReference type="InterPro" id="IPR036691">
    <property type="entry name" value="Endo/exonu/phosph_ase_sf"/>
</dbReference>
<sequence>MGRKGEYCTTMTYEDQPRNRTQGKKWKKKARNVRGVKFDDTIDDMKQLDEVEAKKDKGKRPMYYGDVGSNFIHNERFVGECSNGLRYNLKEIAKMSEEVRVCLNRSKGNSRASRYTLGEQRKMIKEEIREILGNKAEEVKSREKGEDEVGSGSVSWVPQTMEEAKVTWNLSNELGVQYRVTKFETIKFLYEMERGKTNGERGLGRGEKKRALRKLLRIEKPSMVFIQETKIETVSRNLFSRLWNGEEIVGKVVEADGRSGGIISLWQKNFFELEVCKMERNFLMIIGRVKGIDAKCGFINIYAPNDEGKRRDLWIELSELMNNTKVWWILRGDFNTVRFEEERIGTGDVGRAAGHFDEFINITGVVDLSLTGAKFTWQVFGWEHKQYDSFNDTINEFFLCENMKDELVWKKTANGEFTVKSFCLNYVELRRENQREWKWVWGGYAPHKTETLVWQLMHEKAAVKGELVKRGIISATEVLCPLCKDSIETVDHLFVGCISVKSLWYAWCKEWGFAWVMPTRFKELMTMWNAINVKASCDKIWRMAVFAITWTIWIGRNEVVFHNKVWDKELIWELIKLRVATWADARWKSNSRSILDLYRYPVESYNQQKDRGQRPQTVWERPEEGMIKFNVDGAAIGCPGDAGIGGLLKNEKGETLIKFSKAISRGDSNLAEYLGIKEAFILFSNSIWANNYFLVIESDSRNAIKWINDPQKTPWRLRKWMLHIEVLKKRVKGWKARHTLREGNCEADQLAKERVGREIDLLEFFHPM</sequence>
<dbReference type="Gene3D" id="3.30.420.10">
    <property type="entry name" value="Ribonuclease H-like superfamily/Ribonuclease H"/>
    <property type="match status" value="1"/>
</dbReference>
<organism evidence="2 3">
    <name type="scientific">Theobroma cacao</name>
    <name type="common">Cacao</name>
    <name type="synonym">Cocoa</name>
    <dbReference type="NCBI Taxonomy" id="3641"/>
    <lineage>
        <taxon>Eukaryota</taxon>
        <taxon>Viridiplantae</taxon>
        <taxon>Streptophyta</taxon>
        <taxon>Embryophyta</taxon>
        <taxon>Tracheophyta</taxon>
        <taxon>Spermatophyta</taxon>
        <taxon>Magnoliopsida</taxon>
        <taxon>eudicotyledons</taxon>
        <taxon>Gunneridae</taxon>
        <taxon>Pentapetalae</taxon>
        <taxon>rosids</taxon>
        <taxon>malvids</taxon>
        <taxon>Malvales</taxon>
        <taxon>Malvaceae</taxon>
        <taxon>Byttnerioideae</taxon>
        <taxon>Theobroma</taxon>
    </lineage>
</organism>
<gene>
    <name evidence="2" type="ORF">TCM_035385</name>
</gene>
<dbReference type="Proteomes" id="UP000026915">
    <property type="component" value="Chromosome 8"/>
</dbReference>
<dbReference type="CDD" id="cd06222">
    <property type="entry name" value="RNase_H_like"/>
    <property type="match status" value="1"/>
</dbReference>
<dbReference type="PANTHER" id="PTHR33033:SF121">
    <property type="entry name" value="POLYNUCLEOTIDYL TRANSFERASE, RIBONUCLEASE H-LIKE SUPERFAMILY PROTEIN"/>
    <property type="match status" value="1"/>
</dbReference>
<dbReference type="AlphaFoldDB" id="A0A061FPX3"/>
<keyword evidence="3" id="KW-1185">Reference proteome</keyword>
<dbReference type="HOGENOM" id="CLU_363853_0_0_1"/>
<dbReference type="InterPro" id="IPR026960">
    <property type="entry name" value="RVT-Znf"/>
</dbReference>
<dbReference type="eggNOG" id="KOG1075">
    <property type="taxonomic scope" value="Eukaryota"/>
</dbReference>
<dbReference type="Gene3D" id="3.60.10.10">
    <property type="entry name" value="Endonuclease/exonuclease/phosphatase"/>
    <property type="match status" value="1"/>
</dbReference>
<dbReference type="InterPro" id="IPR012337">
    <property type="entry name" value="RNaseH-like_sf"/>
</dbReference>
<evidence type="ECO:0000313" key="3">
    <source>
        <dbReference type="Proteomes" id="UP000026915"/>
    </source>
</evidence>
<name>A0A061FPX3_THECC</name>
<proteinExistence type="predicted"/>
<evidence type="ECO:0000259" key="1">
    <source>
        <dbReference type="PROSITE" id="PS50879"/>
    </source>
</evidence>
<dbReference type="InterPro" id="IPR002156">
    <property type="entry name" value="RNaseH_domain"/>
</dbReference>
<dbReference type="Pfam" id="PF13966">
    <property type="entry name" value="zf-RVT"/>
    <property type="match status" value="1"/>
</dbReference>
<dbReference type="EMBL" id="CM001886">
    <property type="protein sequence ID" value="EOY16579.1"/>
    <property type="molecule type" value="Genomic_DNA"/>
</dbReference>
<dbReference type="Gramene" id="EOY16579">
    <property type="protein sequence ID" value="EOY16579"/>
    <property type="gene ID" value="TCM_035385"/>
</dbReference>
<dbReference type="InParanoid" id="A0A061FPX3"/>
<dbReference type="PANTHER" id="PTHR33033">
    <property type="entry name" value="POLYNUCLEOTIDYL TRANSFERASE, RIBONUCLEASE H-LIKE SUPERFAMILY PROTEIN-RELATED"/>
    <property type="match status" value="1"/>
</dbReference>
<dbReference type="SUPFAM" id="SSF53098">
    <property type="entry name" value="Ribonuclease H-like"/>
    <property type="match status" value="1"/>
</dbReference>
<feature type="domain" description="RNase H type-1" evidence="1">
    <location>
        <begin position="623"/>
        <end position="756"/>
    </location>
</feature>
<dbReference type="Pfam" id="PF13456">
    <property type="entry name" value="RVT_3"/>
    <property type="match status" value="1"/>
</dbReference>
<dbReference type="GO" id="GO:0004523">
    <property type="term" value="F:RNA-DNA hybrid ribonuclease activity"/>
    <property type="evidence" value="ECO:0007669"/>
    <property type="project" value="InterPro"/>
</dbReference>
<protein>
    <recommendedName>
        <fullName evidence="1">RNase H type-1 domain-containing protein</fullName>
    </recommendedName>
</protein>
<dbReference type="PROSITE" id="PS50879">
    <property type="entry name" value="RNASE_H_1"/>
    <property type="match status" value="1"/>
</dbReference>
<accession>A0A061FPX3</accession>
<dbReference type="InterPro" id="IPR044730">
    <property type="entry name" value="RNase_H-like_dom_plant"/>
</dbReference>